<evidence type="ECO:0000313" key="1">
    <source>
        <dbReference type="EMBL" id="KAI3686829.1"/>
    </source>
</evidence>
<keyword evidence="2" id="KW-1185">Reference proteome</keyword>
<evidence type="ECO:0000313" key="2">
    <source>
        <dbReference type="Proteomes" id="UP001056120"/>
    </source>
</evidence>
<dbReference type="EMBL" id="CM042044">
    <property type="protein sequence ID" value="KAI3686829.1"/>
    <property type="molecule type" value="Genomic_DNA"/>
</dbReference>
<name>A0ACB8YPG3_9ASTR</name>
<comment type="caution">
    <text evidence="1">The sequence shown here is derived from an EMBL/GenBank/DDBJ whole genome shotgun (WGS) entry which is preliminary data.</text>
</comment>
<dbReference type="Proteomes" id="UP001056120">
    <property type="component" value="Linkage Group LG27"/>
</dbReference>
<organism evidence="1 2">
    <name type="scientific">Smallanthus sonchifolius</name>
    <dbReference type="NCBI Taxonomy" id="185202"/>
    <lineage>
        <taxon>Eukaryota</taxon>
        <taxon>Viridiplantae</taxon>
        <taxon>Streptophyta</taxon>
        <taxon>Embryophyta</taxon>
        <taxon>Tracheophyta</taxon>
        <taxon>Spermatophyta</taxon>
        <taxon>Magnoliopsida</taxon>
        <taxon>eudicotyledons</taxon>
        <taxon>Gunneridae</taxon>
        <taxon>Pentapetalae</taxon>
        <taxon>asterids</taxon>
        <taxon>campanulids</taxon>
        <taxon>Asterales</taxon>
        <taxon>Asteraceae</taxon>
        <taxon>Asteroideae</taxon>
        <taxon>Heliantheae alliance</taxon>
        <taxon>Millerieae</taxon>
        <taxon>Smallanthus</taxon>
    </lineage>
</organism>
<gene>
    <name evidence="1" type="ORF">L1987_80518</name>
</gene>
<reference evidence="2" key="1">
    <citation type="journal article" date="2022" name="Mol. Ecol. Resour.">
        <title>The genomes of chicory, endive, great burdock and yacon provide insights into Asteraceae palaeo-polyploidization history and plant inulin production.</title>
        <authorList>
            <person name="Fan W."/>
            <person name="Wang S."/>
            <person name="Wang H."/>
            <person name="Wang A."/>
            <person name="Jiang F."/>
            <person name="Liu H."/>
            <person name="Zhao H."/>
            <person name="Xu D."/>
            <person name="Zhang Y."/>
        </authorList>
    </citation>
    <scope>NUCLEOTIDE SEQUENCE [LARGE SCALE GENOMIC DNA]</scope>
    <source>
        <strain evidence="2">cv. Yunnan</strain>
    </source>
</reference>
<sequence length="74" mass="8623">MYKSGTQWNDGNMNYLQCGRQGNYLRFRSIALGAAASHHLMKLTKSSDDNLTYKRVTEERFKLYCVNMNALSYF</sequence>
<reference evidence="1 2" key="2">
    <citation type="journal article" date="2022" name="Mol. Ecol. Resour.">
        <title>The genomes of chicory, endive, great burdock and yacon provide insights into Asteraceae paleo-polyploidization history and plant inulin production.</title>
        <authorList>
            <person name="Fan W."/>
            <person name="Wang S."/>
            <person name="Wang H."/>
            <person name="Wang A."/>
            <person name="Jiang F."/>
            <person name="Liu H."/>
            <person name="Zhao H."/>
            <person name="Xu D."/>
            <person name="Zhang Y."/>
        </authorList>
    </citation>
    <scope>NUCLEOTIDE SEQUENCE [LARGE SCALE GENOMIC DNA]</scope>
    <source>
        <strain evidence="2">cv. Yunnan</strain>
        <tissue evidence="1">Leaves</tissue>
    </source>
</reference>
<protein>
    <submittedName>
        <fullName evidence="1">Uncharacterized protein</fullName>
    </submittedName>
</protein>
<accession>A0ACB8YPG3</accession>
<proteinExistence type="predicted"/>